<dbReference type="CDD" id="cd21132">
    <property type="entry name" value="EVE-like"/>
    <property type="match status" value="1"/>
</dbReference>
<reference evidence="3 4" key="1">
    <citation type="journal article" date="2012" name="J. Bacteriol.">
        <title>Genome Sequence of the Filamentous Bacterium Fibrisoma limi BUZ 3T.</title>
        <authorList>
            <person name="Filippini M."/>
            <person name="Qi W."/>
            <person name="Jaenicke S."/>
            <person name="Goesmann A."/>
            <person name="Smits T.H."/>
            <person name="Bagheri H.C."/>
        </authorList>
    </citation>
    <scope>NUCLEOTIDE SEQUENCE [LARGE SCALE GENOMIC DNA]</scope>
    <source>
        <strain evidence="4">BUZ 3T</strain>
    </source>
</reference>
<evidence type="ECO:0000313" key="4">
    <source>
        <dbReference type="Proteomes" id="UP000009309"/>
    </source>
</evidence>
<dbReference type="Gene3D" id="3.10.590.10">
    <property type="entry name" value="ph1033 like domains"/>
    <property type="match status" value="1"/>
</dbReference>
<dbReference type="Proteomes" id="UP000009309">
    <property type="component" value="Unassembled WGS sequence"/>
</dbReference>
<dbReference type="HAMAP" id="MF_00771">
    <property type="entry name" value="UPF0310"/>
    <property type="match status" value="1"/>
</dbReference>
<gene>
    <name evidence="3" type="ORF">BN8_01997</name>
</gene>
<proteinExistence type="inferred from homology"/>
<dbReference type="Pfam" id="PF01878">
    <property type="entry name" value="EVE"/>
    <property type="match status" value="1"/>
</dbReference>
<sequence>MSDLSTVNSAKPVRYWLIVAARDHVLRGVEGGFCQANHGSARNLKRMQNGDGVAFYSPKLTLGETTPLRAFTAIGWVQGDAVYQTTVSPDFEPFRRDITFLESHEAPIAPLIPALHFIKNKTNWGITFRFGFLEIPEDDFLTIAAHMGVNPG</sequence>
<dbReference type="SUPFAM" id="SSF88697">
    <property type="entry name" value="PUA domain-like"/>
    <property type="match status" value="1"/>
</dbReference>
<protein>
    <recommendedName>
        <fullName evidence="1">UPF0310 protein BN8_01997</fullName>
    </recommendedName>
</protein>
<feature type="domain" description="EVE" evidence="2">
    <location>
        <begin position="14"/>
        <end position="145"/>
    </location>
</feature>
<dbReference type="STRING" id="1185876.BN8_01997"/>
<dbReference type="EMBL" id="CAIT01000006">
    <property type="protein sequence ID" value="CCH52950.1"/>
    <property type="molecule type" value="Genomic_DNA"/>
</dbReference>
<evidence type="ECO:0000259" key="2">
    <source>
        <dbReference type="Pfam" id="PF01878"/>
    </source>
</evidence>
<evidence type="ECO:0000256" key="1">
    <source>
        <dbReference type="HAMAP-Rule" id="MF_00771"/>
    </source>
</evidence>
<dbReference type="eggNOG" id="COG1673">
    <property type="taxonomic scope" value="Bacteria"/>
</dbReference>
<evidence type="ECO:0000313" key="3">
    <source>
        <dbReference type="EMBL" id="CCH52950.1"/>
    </source>
</evidence>
<dbReference type="NCBIfam" id="NF002616">
    <property type="entry name" value="PRK02268.1-2"/>
    <property type="match status" value="1"/>
</dbReference>
<dbReference type="RefSeq" id="WP_009281534.1">
    <property type="nucleotide sequence ID" value="NZ_CAIT01000006.1"/>
</dbReference>
<comment type="similarity">
    <text evidence="1">Belongs to the UPF0310 family.</text>
</comment>
<dbReference type="AlphaFoldDB" id="I2GGC5"/>
<dbReference type="OrthoDB" id="9793567at2"/>
<name>I2GGC5_9BACT</name>
<organism evidence="3 4">
    <name type="scientific">Fibrisoma limi BUZ 3</name>
    <dbReference type="NCBI Taxonomy" id="1185876"/>
    <lineage>
        <taxon>Bacteria</taxon>
        <taxon>Pseudomonadati</taxon>
        <taxon>Bacteroidota</taxon>
        <taxon>Cytophagia</taxon>
        <taxon>Cytophagales</taxon>
        <taxon>Spirosomataceae</taxon>
        <taxon>Fibrisoma</taxon>
    </lineage>
</organism>
<dbReference type="InterPro" id="IPR002740">
    <property type="entry name" value="EVE_domain"/>
</dbReference>
<accession>I2GGC5</accession>
<comment type="caution">
    <text evidence="3">The sequence shown here is derived from an EMBL/GenBank/DDBJ whole genome shotgun (WGS) entry which is preliminary data.</text>
</comment>
<keyword evidence="4" id="KW-1185">Reference proteome</keyword>
<dbReference type="InterPro" id="IPR015947">
    <property type="entry name" value="PUA-like_sf"/>
</dbReference>
<dbReference type="InterPro" id="IPR022996">
    <property type="entry name" value="UPF0310"/>
</dbReference>